<evidence type="ECO:0000313" key="2">
    <source>
        <dbReference type="EMBL" id="KGB33543.1"/>
    </source>
</evidence>
<dbReference type="STRING" id="6185.A0A095BWX9"/>
<dbReference type="InterPro" id="IPR014756">
    <property type="entry name" value="Ig_E-set"/>
</dbReference>
<dbReference type="AlphaFoldDB" id="A0A095BWX9"/>
<sequence length="262" mass="30113">MSTKEKEYFKRFDGFSRMYSSFLNSTVTIVLRKLTAGPKITHRPLEPIIESIKKSINLPCHNGELFIQASIEKPFTVFDDLLFKAKLNYATNVNSFNFCVCLVQVAEIYVLTKGTYRSTIDKHFCKVNLPQAGEQQWKYTTLLNTNLTDNLLKRGVALDGYIRQEKNCSTDLVIKANKELHGIVISYCVRVRCWIGISRCSLYIPFLLMQPEKESEEEDNHVNCTNNHTLHVDIVQIHPPELKVNNNELVEASNDNNKEYSV</sequence>
<dbReference type="GO" id="GO:0007165">
    <property type="term" value="P:signal transduction"/>
    <property type="evidence" value="ECO:0007669"/>
    <property type="project" value="InterPro"/>
</dbReference>
<dbReference type="GO" id="GO:0002031">
    <property type="term" value="P:G protein-coupled receptor internalization"/>
    <property type="evidence" value="ECO:0007669"/>
    <property type="project" value="TreeGrafter"/>
</dbReference>
<dbReference type="InterPro" id="IPR014752">
    <property type="entry name" value="Arrestin-like_C"/>
</dbReference>
<name>A0A095BWX9_SCHHA</name>
<dbReference type="GO" id="GO:0001664">
    <property type="term" value="F:G protein-coupled receptor binding"/>
    <property type="evidence" value="ECO:0007669"/>
    <property type="project" value="TreeGrafter"/>
</dbReference>
<proteinExistence type="inferred from homology"/>
<dbReference type="GO" id="GO:0005737">
    <property type="term" value="C:cytoplasm"/>
    <property type="evidence" value="ECO:0007669"/>
    <property type="project" value="TreeGrafter"/>
</dbReference>
<dbReference type="PANTHER" id="PTHR11792:SF17">
    <property type="entry name" value="KURTZ ARRESTIN"/>
    <property type="match status" value="1"/>
</dbReference>
<evidence type="ECO:0000256" key="1">
    <source>
        <dbReference type="ARBA" id="ARBA00005298"/>
    </source>
</evidence>
<dbReference type="PANTHER" id="PTHR11792">
    <property type="entry name" value="ARRESTIN"/>
    <property type="match status" value="1"/>
</dbReference>
<dbReference type="EMBL" id="KL250554">
    <property type="protein sequence ID" value="KGB33543.1"/>
    <property type="molecule type" value="Genomic_DNA"/>
</dbReference>
<protein>
    <submittedName>
        <fullName evidence="2">Putative beta-arrestin</fullName>
    </submittedName>
</protein>
<accession>A0A095BWX9</accession>
<organism evidence="2">
    <name type="scientific">Schistosoma haematobium</name>
    <name type="common">Blood fluke</name>
    <dbReference type="NCBI Taxonomy" id="6185"/>
    <lineage>
        <taxon>Eukaryota</taxon>
        <taxon>Metazoa</taxon>
        <taxon>Spiralia</taxon>
        <taxon>Lophotrochozoa</taxon>
        <taxon>Platyhelminthes</taxon>
        <taxon>Trematoda</taxon>
        <taxon>Digenea</taxon>
        <taxon>Strigeidida</taxon>
        <taxon>Schistosomatoidea</taxon>
        <taxon>Schistosomatidae</taxon>
        <taxon>Schistosoma</taxon>
    </lineage>
</organism>
<dbReference type="SUPFAM" id="SSF81296">
    <property type="entry name" value="E set domains"/>
    <property type="match status" value="1"/>
</dbReference>
<comment type="similarity">
    <text evidence="1">Belongs to the arrestin family.</text>
</comment>
<dbReference type="Gene3D" id="2.60.40.640">
    <property type="match status" value="1"/>
</dbReference>
<gene>
    <name evidence="2" type="ORF">MS3_01732</name>
</gene>
<dbReference type="InterPro" id="IPR000698">
    <property type="entry name" value="Arrestin"/>
</dbReference>
<reference evidence="2" key="1">
    <citation type="journal article" date="2012" name="Nat. Genet.">
        <title>Whole-genome sequence of Schistosoma haematobium.</title>
        <authorList>
            <person name="Young N.D."/>
            <person name="Jex A.R."/>
            <person name="Li B."/>
            <person name="Liu S."/>
            <person name="Yang L."/>
            <person name="Xiong Z."/>
            <person name="Li Y."/>
            <person name="Cantacessi C."/>
            <person name="Hall R.S."/>
            <person name="Xu X."/>
            <person name="Chen F."/>
            <person name="Wu X."/>
            <person name="Zerlotini A."/>
            <person name="Oliveira G."/>
            <person name="Hofmann A."/>
            <person name="Zhang G."/>
            <person name="Fang X."/>
            <person name="Kang Y."/>
            <person name="Campbell B.E."/>
            <person name="Loukas A."/>
            <person name="Ranganathan S."/>
            <person name="Rollinson D."/>
            <person name="Rinaldi G."/>
            <person name="Brindley P.J."/>
            <person name="Yang H."/>
            <person name="Wang J."/>
            <person name="Wang J."/>
            <person name="Gasser R.B."/>
        </authorList>
    </citation>
    <scope>NUCLEOTIDE SEQUENCE [LARGE SCALE GENOMIC DNA]</scope>
</reference>